<keyword evidence="2" id="KW-0479">Metal-binding</keyword>
<reference evidence="5" key="1">
    <citation type="submission" date="2020-10" db="EMBL/GenBank/DDBJ databases">
        <authorList>
            <person name="Gilroy R."/>
        </authorList>
    </citation>
    <scope>NUCLEOTIDE SEQUENCE</scope>
    <source>
        <strain evidence="5">35461</strain>
    </source>
</reference>
<dbReference type="PANTHER" id="PTHR43270:SF12">
    <property type="entry name" value="SUCCINYL-DIAMINOPIMELATE DESUCCINYLASE"/>
    <property type="match status" value="1"/>
</dbReference>
<protein>
    <submittedName>
        <fullName evidence="5">M20/M25/M40 family metallo-hydrolase</fullName>
    </submittedName>
</protein>
<dbReference type="GO" id="GO:0046872">
    <property type="term" value="F:metal ion binding"/>
    <property type="evidence" value="ECO:0007669"/>
    <property type="project" value="UniProtKB-KW"/>
</dbReference>
<dbReference type="InterPro" id="IPR002933">
    <property type="entry name" value="Peptidase_M20"/>
</dbReference>
<dbReference type="PANTHER" id="PTHR43270">
    <property type="entry name" value="BETA-ALA-HIS DIPEPTIDASE"/>
    <property type="match status" value="1"/>
</dbReference>
<comment type="caution">
    <text evidence="5">The sequence shown here is derived from an EMBL/GenBank/DDBJ whole genome shotgun (WGS) entry which is preliminary data.</text>
</comment>
<dbReference type="NCBIfam" id="NF006579">
    <property type="entry name" value="PRK09104.1"/>
    <property type="match status" value="1"/>
</dbReference>
<keyword evidence="3" id="KW-0378">Hydrolase</keyword>
<dbReference type="Pfam" id="PF01546">
    <property type="entry name" value="Peptidase_M20"/>
    <property type="match status" value="1"/>
</dbReference>
<gene>
    <name evidence="5" type="ORF">IAC79_06480</name>
</gene>
<dbReference type="Proteomes" id="UP000886845">
    <property type="component" value="Unassembled WGS sequence"/>
</dbReference>
<evidence type="ECO:0000256" key="2">
    <source>
        <dbReference type="ARBA" id="ARBA00022723"/>
    </source>
</evidence>
<evidence type="ECO:0000256" key="3">
    <source>
        <dbReference type="ARBA" id="ARBA00022801"/>
    </source>
</evidence>
<evidence type="ECO:0000259" key="4">
    <source>
        <dbReference type="Pfam" id="PF07687"/>
    </source>
</evidence>
<dbReference type="GO" id="GO:0008233">
    <property type="term" value="F:peptidase activity"/>
    <property type="evidence" value="ECO:0007669"/>
    <property type="project" value="UniProtKB-KW"/>
</dbReference>
<dbReference type="SUPFAM" id="SSF55031">
    <property type="entry name" value="Bacterial exopeptidase dimerisation domain"/>
    <property type="match status" value="1"/>
</dbReference>
<evidence type="ECO:0000256" key="1">
    <source>
        <dbReference type="ARBA" id="ARBA00022670"/>
    </source>
</evidence>
<dbReference type="GO" id="GO:0006508">
    <property type="term" value="P:proteolysis"/>
    <property type="evidence" value="ECO:0007669"/>
    <property type="project" value="UniProtKB-KW"/>
</dbReference>
<evidence type="ECO:0000313" key="5">
    <source>
        <dbReference type="EMBL" id="HIV09740.1"/>
    </source>
</evidence>
<sequence>MTKSALDAWFAANRVAILADYYSLLRFPSIGGDPAHLPDCVACAEWVCAFLRPLGFTAELVRGDGSKPPLVLAERPADASGRTVLLYGHYDVQPVDPVDLWETPPFEPAERDGRVHARGAQDDKGQWFALLQGLRAAIENGERLPAIRIVLEGQEESGSGFLAEQALDLRRRLAADVLLVADTGKDASGRPAIVAGLRGVIHFTVTLRGPKYDLHSGQHGGLAPNPAQGIAELVASLHNPDGSIAVKGFCDNIVDPTEAEFALATERGFDENAYRDEVGVFPVGGERGVPAIVRNSFRPTVEVNGIHGGYGGPGSKTVIPTHAFAKLSCRLVPDQSPAHVWQCLKAHFEEHCPRGLTVELTEVTGNEPGFRLPIDSPVTRIAQDVLREVDPRGAVFTWEGASIPIVARLRDVTGAAPLLVGFGMQEDRIHCPNESFSLDQFQDAFRWGGLIFPALA</sequence>
<feature type="domain" description="Peptidase M20 dimerisation" evidence="4">
    <location>
        <begin position="196"/>
        <end position="354"/>
    </location>
</feature>
<dbReference type="SUPFAM" id="SSF53187">
    <property type="entry name" value="Zn-dependent exopeptidases"/>
    <property type="match status" value="1"/>
</dbReference>
<accession>A0A9D1NPJ1</accession>
<dbReference type="InterPro" id="IPR036264">
    <property type="entry name" value="Bact_exopeptidase_dim_dom"/>
</dbReference>
<dbReference type="AlphaFoldDB" id="A0A9D1NPJ1"/>
<reference evidence="5" key="2">
    <citation type="journal article" date="2021" name="PeerJ">
        <title>Extensive microbial diversity within the chicken gut microbiome revealed by metagenomics and culture.</title>
        <authorList>
            <person name="Gilroy R."/>
            <person name="Ravi A."/>
            <person name="Getino M."/>
            <person name="Pursley I."/>
            <person name="Horton D.L."/>
            <person name="Alikhan N.F."/>
            <person name="Baker D."/>
            <person name="Gharbi K."/>
            <person name="Hall N."/>
            <person name="Watson M."/>
            <person name="Adriaenssens E.M."/>
            <person name="Foster-Nyarko E."/>
            <person name="Jarju S."/>
            <person name="Secka A."/>
            <person name="Antonio M."/>
            <person name="Oren A."/>
            <person name="Chaudhuri R.R."/>
            <person name="La Ragione R."/>
            <person name="Hildebrand F."/>
            <person name="Pallen M.J."/>
        </authorList>
    </citation>
    <scope>NUCLEOTIDE SEQUENCE</scope>
    <source>
        <strain evidence="5">35461</strain>
    </source>
</reference>
<keyword evidence="1" id="KW-0645">Protease</keyword>
<evidence type="ECO:0000313" key="6">
    <source>
        <dbReference type="Proteomes" id="UP000886845"/>
    </source>
</evidence>
<dbReference type="EMBL" id="DVOR01000210">
    <property type="protein sequence ID" value="HIV09740.1"/>
    <property type="molecule type" value="Genomic_DNA"/>
</dbReference>
<dbReference type="Pfam" id="PF07687">
    <property type="entry name" value="M20_dimer"/>
    <property type="match status" value="1"/>
</dbReference>
<proteinExistence type="predicted"/>
<dbReference type="Gene3D" id="3.40.630.10">
    <property type="entry name" value="Zn peptidases"/>
    <property type="match status" value="1"/>
</dbReference>
<organism evidence="5 6">
    <name type="scientific">Candidatus Spyradenecus faecavium</name>
    <dbReference type="NCBI Taxonomy" id="2840947"/>
    <lineage>
        <taxon>Bacteria</taxon>
        <taxon>Pseudomonadati</taxon>
        <taxon>Lentisphaerota</taxon>
        <taxon>Lentisphaeria</taxon>
        <taxon>Lentisphaerales</taxon>
        <taxon>Lentisphaeraceae</taxon>
        <taxon>Lentisphaeraceae incertae sedis</taxon>
        <taxon>Candidatus Spyradenecus</taxon>
    </lineage>
</organism>
<name>A0A9D1NPJ1_9BACT</name>
<dbReference type="InterPro" id="IPR051458">
    <property type="entry name" value="Cyt/Met_Dipeptidase"/>
</dbReference>
<dbReference type="Gene3D" id="3.30.70.360">
    <property type="match status" value="1"/>
</dbReference>
<dbReference type="InterPro" id="IPR011650">
    <property type="entry name" value="Peptidase_M20_dimer"/>
</dbReference>